<reference evidence="1" key="1">
    <citation type="submission" date="2019-08" db="EMBL/GenBank/DDBJ databases">
        <authorList>
            <person name="Kucharzyk K."/>
            <person name="Murdoch R.W."/>
            <person name="Higgins S."/>
            <person name="Loffler F."/>
        </authorList>
    </citation>
    <scope>NUCLEOTIDE SEQUENCE</scope>
</reference>
<proteinExistence type="predicted"/>
<gene>
    <name evidence="1" type="ORF">SDC9_110540</name>
</gene>
<protein>
    <submittedName>
        <fullName evidence="1">Uncharacterized protein</fullName>
    </submittedName>
</protein>
<comment type="caution">
    <text evidence="1">The sequence shown here is derived from an EMBL/GenBank/DDBJ whole genome shotgun (WGS) entry which is preliminary data.</text>
</comment>
<name>A0A645BDV1_9ZZZZ</name>
<evidence type="ECO:0000313" key="1">
    <source>
        <dbReference type="EMBL" id="MPM63659.1"/>
    </source>
</evidence>
<dbReference type="AlphaFoldDB" id="A0A645BDV1"/>
<organism evidence="1">
    <name type="scientific">bioreactor metagenome</name>
    <dbReference type="NCBI Taxonomy" id="1076179"/>
    <lineage>
        <taxon>unclassified sequences</taxon>
        <taxon>metagenomes</taxon>
        <taxon>ecological metagenomes</taxon>
    </lineage>
</organism>
<sequence>MSFHCSCLEQLKKDKGLEVEFDIVFKIKTPDGFQKRMTYKDNKIRCPFCGSVLAPKKGRKK</sequence>
<dbReference type="EMBL" id="VSSQ01019539">
    <property type="protein sequence ID" value="MPM63659.1"/>
    <property type="molecule type" value="Genomic_DNA"/>
</dbReference>
<accession>A0A645BDV1</accession>